<reference evidence="14 15" key="1">
    <citation type="submission" date="2011-08" db="EMBL/GenBank/DDBJ databases">
        <title>The Genome Sequence of Johnsonella ignava ATCC 51276.</title>
        <authorList>
            <consortium name="The Broad Institute Genome Sequencing Platform"/>
            <person name="Earl A."/>
            <person name="Ward D."/>
            <person name="Feldgarden M."/>
            <person name="Gevers D."/>
            <person name="Izard J."/>
            <person name="Blanton J.M."/>
            <person name="Baranova O.V."/>
            <person name="Dewhirst F.E."/>
            <person name="Young S.K."/>
            <person name="Zeng Q."/>
            <person name="Gargeya S."/>
            <person name="Fitzgerald M."/>
            <person name="Haas B."/>
            <person name="Abouelleil A."/>
            <person name="Alvarado L."/>
            <person name="Arachchi H.M."/>
            <person name="Berlin A."/>
            <person name="Brown A."/>
            <person name="Chapman S.B."/>
            <person name="Chen Z."/>
            <person name="Dunbar C."/>
            <person name="Freedman E."/>
            <person name="Gearin G."/>
            <person name="Gellesch M."/>
            <person name="Goldberg J."/>
            <person name="Griggs A."/>
            <person name="Gujja S."/>
            <person name="Heiman D."/>
            <person name="Howarth C."/>
            <person name="Larson L."/>
            <person name="Lui A."/>
            <person name="MacDonald P.J.P."/>
            <person name="Montmayeur A."/>
            <person name="Murphy C."/>
            <person name="Neiman D."/>
            <person name="Pearson M."/>
            <person name="Priest M."/>
            <person name="Roberts A."/>
            <person name="Saif S."/>
            <person name="Shea T."/>
            <person name="Shenoy N."/>
            <person name="Sisk P."/>
            <person name="Stolte C."/>
            <person name="Sykes S."/>
            <person name="Wortman J."/>
            <person name="Nusbaum C."/>
            <person name="Birren B."/>
        </authorList>
    </citation>
    <scope>NUCLEOTIDE SEQUENCE [LARGE SCALE GENOMIC DNA]</scope>
    <source>
        <strain evidence="14 15">ATCC 51276</strain>
    </source>
</reference>
<organism evidence="14 15">
    <name type="scientific">Johnsonella ignava ATCC 51276</name>
    <dbReference type="NCBI Taxonomy" id="679200"/>
    <lineage>
        <taxon>Bacteria</taxon>
        <taxon>Bacillati</taxon>
        <taxon>Bacillota</taxon>
        <taxon>Clostridia</taxon>
        <taxon>Lachnospirales</taxon>
        <taxon>Lachnospiraceae</taxon>
        <taxon>Johnsonella</taxon>
    </lineage>
</organism>
<dbReference type="EMBL" id="ACZL01000014">
    <property type="protein sequence ID" value="EHI55979.1"/>
    <property type="molecule type" value="Genomic_DNA"/>
</dbReference>
<dbReference type="NCBIfam" id="TIGR00174">
    <property type="entry name" value="miaA"/>
    <property type="match status" value="1"/>
</dbReference>
<dbReference type="SUPFAM" id="SSF52540">
    <property type="entry name" value="P-loop containing nucleoside triphosphate hydrolases"/>
    <property type="match status" value="2"/>
</dbReference>
<comment type="caution">
    <text evidence="14">The sequence shown here is derived from an EMBL/GenBank/DDBJ whole genome shotgun (WGS) entry which is preliminary data.</text>
</comment>
<dbReference type="PANTHER" id="PTHR11088">
    <property type="entry name" value="TRNA DIMETHYLALLYLTRANSFERASE"/>
    <property type="match status" value="1"/>
</dbReference>
<comment type="caution">
    <text evidence="10">Lacks conserved residue(s) required for the propagation of feature annotation.</text>
</comment>
<dbReference type="PATRIC" id="fig|679200.3.peg.803"/>
<evidence type="ECO:0000256" key="7">
    <source>
        <dbReference type="ARBA" id="ARBA00022840"/>
    </source>
</evidence>
<dbReference type="Pfam" id="PF01715">
    <property type="entry name" value="IPPT"/>
    <property type="match status" value="1"/>
</dbReference>
<evidence type="ECO:0000256" key="11">
    <source>
        <dbReference type="RuleBase" id="RU003783"/>
    </source>
</evidence>
<protein>
    <recommendedName>
        <fullName evidence="10">tRNA dimethylallyltransferase</fullName>
        <ecNumber evidence="10">2.5.1.75</ecNumber>
    </recommendedName>
    <alternativeName>
        <fullName evidence="10">Dimethylallyl diphosphate:tRNA dimethylallyltransferase</fullName>
        <shortName evidence="10">DMAPP:tRNA dimethylallyltransferase</shortName>
        <shortName evidence="10">DMATase</shortName>
    </alternativeName>
    <alternativeName>
        <fullName evidence="10">Isopentenyl-diphosphate:tRNA isopentenyltransferase</fullName>
        <shortName evidence="10">IPP transferase</shortName>
        <shortName evidence="10">IPPT</shortName>
        <shortName evidence="10">IPTase</shortName>
    </alternativeName>
</protein>
<comment type="catalytic activity">
    <reaction evidence="9 10 11">
        <text>adenosine(37) in tRNA + dimethylallyl diphosphate = N(6)-dimethylallyladenosine(37) in tRNA + diphosphate</text>
        <dbReference type="Rhea" id="RHEA:26482"/>
        <dbReference type="Rhea" id="RHEA-COMP:10162"/>
        <dbReference type="Rhea" id="RHEA-COMP:10375"/>
        <dbReference type="ChEBI" id="CHEBI:33019"/>
        <dbReference type="ChEBI" id="CHEBI:57623"/>
        <dbReference type="ChEBI" id="CHEBI:74411"/>
        <dbReference type="ChEBI" id="CHEBI:74415"/>
        <dbReference type="EC" id="2.5.1.75"/>
    </reaction>
</comment>
<feature type="site" description="Interaction with substrate tRNA" evidence="10">
    <location>
        <position position="102"/>
    </location>
</feature>
<evidence type="ECO:0000313" key="15">
    <source>
        <dbReference type="Proteomes" id="UP000003011"/>
    </source>
</evidence>
<evidence type="ECO:0000256" key="1">
    <source>
        <dbReference type="ARBA" id="ARBA00001946"/>
    </source>
</evidence>
<dbReference type="InterPro" id="IPR027417">
    <property type="entry name" value="P-loop_NTPase"/>
</dbReference>
<dbReference type="HOGENOM" id="CLU_032616_0_1_9"/>
<evidence type="ECO:0000256" key="6">
    <source>
        <dbReference type="ARBA" id="ARBA00022741"/>
    </source>
</evidence>
<dbReference type="eggNOG" id="COG0324">
    <property type="taxonomic scope" value="Bacteria"/>
</dbReference>
<keyword evidence="7 10" id="KW-0067">ATP-binding</keyword>
<dbReference type="RefSeq" id="WP_005539953.1">
    <property type="nucleotide sequence ID" value="NZ_JH378830.1"/>
</dbReference>
<dbReference type="Gene3D" id="3.40.50.300">
    <property type="entry name" value="P-loop containing nucleotide triphosphate hydrolases"/>
    <property type="match status" value="1"/>
</dbReference>
<keyword evidence="5 10" id="KW-0819">tRNA processing</keyword>
<evidence type="ECO:0000313" key="14">
    <source>
        <dbReference type="EMBL" id="EHI55979.1"/>
    </source>
</evidence>
<dbReference type="STRING" id="679200.HMPREF9333_00761"/>
<name>G5GGS1_9FIRM</name>
<dbReference type="AlphaFoldDB" id="G5GGS1"/>
<gene>
    <name evidence="10" type="primary">miaA</name>
    <name evidence="14" type="ORF">HMPREF9333_00761</name>
</gene>
<accession>G5GGS1</accession>
<evidence type="ECO:0000256" key="2">
    <source>
        <dbReference type="ARBA" id="ARBA00003213"/>
    </source>
</evidence>
<evidence type="ECO:0000256" key="4">
    <source>
        <dbReference type="ARBA" id="ARBA00022679"/>
    </source>
</evidence>
<feature type="region of interest" description="Interaction with substrate tRNA" evidence="10">
    <location>
        <begin position="36"/>
        <end position="39"/>
    </location>
</feature>
<dbReference type="GO" id="GO:0006400">
    <property type="term" value="P:tRNA modification"/>
    <property type="evidence" value="ECO:0007669"/>
    <property type="project" value="TreeGrafter"/>
</dbReference>
<dbReference type="PANTHER" id="PTHR11088:SF60">
    <property type="entry name" value="TRNA DIMETHYLALLYLTRANSFERASE"/>
    <property type="match status" value="1"/>
</dbReference>
<evidence type="ECO:0000256" key="8">
    <source>
        <dbReference type="ARBA" id="ARBA00022842"/>
    </source>
</evidence>
<comment type="similarity">
    <text evidence="3 10 13">Belongs to the IPP transferase family.</text>
</comment>
<comment type="cofactor">
    <cofactor evidence="1 10">
        <name>Mg(2+)</name>
        <dbReference type="ChEBI" id="CHEBI:18420"/>
    </cofactor>
</comment>
<dbReference type="InterPro" id="IPR039657">
    <property type="entry name" value="Dimethylallyltransferase"/>
</dbReference>
<keyword evidence="4 10" id="KW-0808">Transferase</keyword>
<dbReference type="HAMAP" id="MF_00185">
    <property type="entry name" value="IPP_trans"/>
    <property type="match status" value="1"/>
</dbReference>
<dbReference type="GO" id="GO:0005524">
    <property type="term" value="F:ATP binding"/>
    <property type="evidence" value="ECO:0007669"/>
    <property type="project" value="UniProtKB-UniRule"/>
</dbReference>
<evidence type="ECO:0000256" key="5">
    <source>
        <dbReference type="ARBA" id="ARBA00022694"/>
    </source>
</evidence>
<comment type="subunit">
    <text evidence="10">Monomer.</text>
</comment>
<proteinExistence type="inferred from homology"/>
<dbReference type="Proteomes" id="UP000003011">
    <property type="component" value="Unassembled WGS sequence"/>
</dbReference>
<feature type="site" description="Interaction with substrate tRNA" evidence="10">
    <location>
        <position position="126"/>
    </location>
</feature>
<evidence type="ECO:0000256" key="13">
    <source>
        <dbReference type="RuleBase" id="RU003785"/>
    </source>
</evidence>
<dbReference type="InterPro" id="IPR018022">
    <property type="entry name" value="IPT"/>
</dbReference>
<comment type="function">
    <text evidence="2 10 12">Catalyzes the transfer of a dimethylallyl group onto the adenine at position 37 in tRNAs that read codons beginning with uridine, leading to the formation of N6-(dimethylallyl)adenosine (i(6)A).</text>
</comment>
<dbReference type="EC" id="2.5.1.75" evidence="10"/>
<dbReference type="OrthoDB" id="9776390at2"/>
<evidence type="ECO:0000256" key="12">
    <source>
        <dbReference type="RuleBase" id="RU003784"/>
    </source>
</evidence>
<evidence type="ECO:0000256" key="3">
    <source>
        <dbReference type="ARBA" id="ARBA00005842"/>
    </source>
</evidence>
<keyword evidence="8 10" id="KW-0460">Magnesium</keyword>
<dbReference type="Gene3D" id="1.10.20.140">
    <property type="match status" value="1"/>
</dbReference>
<sequence length="312" mass="36049">MLNNKIIIIAGPTAVGKTAVSIKLAKRIGTEIISADSMQVYRGMDIGTAKITQKEMEGVKHHLIDVLSPFEDFNITIFKDMAENAVKNIHSAGKIPIITGGTGFYIQSLIYGINFEKKASGSDDLRNKLDREYDLYGADYMHKKLAALDPESSCLIHKNNKKRIIRALEYVMLTGEKISEHNRIQKENKPLYDFKYFVLNMDRNTLYKRIDIRVDKMISDGFVDEVRTLKEKGLTSNYISMHGIGYRQLLDYLDGKYSFSESIDLIKKDTRHFAKRQLTWFKHEKDVIWIDVLRYSDNKEALIDHIMEYIDF</sequence>
<evidence type="ECO:0000256" key="9">
    <source>
        <dbReference type="ARBA" id="ARBA00049563"/>
    </source>
</evidence>
<keyword evidence="15" id="KW-1185">Reference proteome</keyword>
<feature type="binding site" evidence="10">
    <location>
        <begin position="13"/>
        <end position="18"/>
    </location>
    <ligand>
        <name>substrate</name>
    </ligand>
</feature>
<feature type="binding site" evidence="10">
    <location>
        <begin position="11"/>
        <end position="18"/>
    </location>
    <ligand>
        <name>ATP</name>
        <dbReference type="ChEBI" id="CHEBI:30616"/>
    </ligand>
</feature>
<dbReference type="GO" id="GO:0052381">
    <property type="term" value="F:tRNA dimethylallyltransferase activity"/>
    <property type="evidence" value="ECO:0007669"/>
    <property type="project" value="UniProtKB-UniRule"/>
</dbReference>
<keyword evidence="6 10" id="KW-0547">Nucleotide-binding</keyword>
<evidence type="ECO:0000256" key="10">
    <source>
        <dbReference type="HAMAP-Rule" id="MF_00185"/>
    </source>
</evidence>